<name>A0A195BIM4_9HYME</name>
<protein>
    <submittedName>
        <fullName evidence="2">Uncharacterized protein</fullName>
    </submittedName>
</protein>
<feature type="region of interest" description="Disordered" evidence="1">
    <location>
        <begin position="95"/>
        <end position="122"/>
    </location>
</feature>
<evidence type="ECO:0000313" key="3">
    <source>
        <dbReference type="Proteomes" id="UP000078540"/>
    </source>
</evidence>
<feature type="region of interest" description="Disordered" evidence="1">
    <location>
        <begin position="44"/>
        <end position="66"/>
    </location>
</feature>
<gene>
    <name evidence="2" type="ORF">ALC53_05517</name>
</gene>
<accession>A0A195BIM4</accession>
<evidence type="ECO:0000313" key="2">
    <source>
        <dbReference type="EMBL" id="KYM84140.1"/>
    </source>
</evidence>
<keyword evidence="3" id="KW-1185">Reference proteome</keyword>
<reference evidence="2 3" key="1">
    <citation type="submission" date="2015-09" db="EMBL/GenBank/DDBJ databases">
        <title>Atta colombica WGS genome.</title>
        <authorList>
            <person name="Nygaard S."/>
            <person name="Hu H."/>
            <person name="Boomsma J."/>
            <person name="Zhang G."/>
        </authorList>
    </citation>
    <scope>NUCLEOTIDE SEQUENCE [LARGE SCALE GENOMIC DNA]</scope>
    <source>
        <strain evidence="2">Treedump-2</strain>
        <tissue evidence="2">Whole body</tissue>
    </source>
</reference>
<feature type="compositionally biased region" description="Low complexity" evidence="1">
    <location>
        <begin position="54"/>
        <end position="63"/>
    </location>
</feature>
<dbReference type="Proteomes" id="UP000078540">
    <property type="component" value="Unassembled WGS sequence"/>
</dbReference>
<dbReference type="EMBL" id="KQ976467">
    <property type="protein sequence ID" value="KYM84140.1"/>
    <property type="molecule type" value="Genomic_DNA"/>
</dbReference>
<dbReference type="AlphaFoldDB" id="A0A195BIM4"/>
<sequence length="122" mass="13136">MTLTASISNLGYEHESVSFCQVATQVFKLPVELRLCPVRPRRRQCTARLPPPASSSVVESSQPDDGGRSATLLLVAFPLPSRSLLTGPDAISPCTRSKNLSSRLRGPTEKSHGGHFPGARHC</sequence>
<evidence type="ECO:0000256" key="1">
    <source>
        <dbReference type="SAM" id="MobiDB-lite"/>
    </source>
</evidence>
<proteinExistence type="predicted"/>
<organism evidence="2 3">
    <name type="scientific">Atta colombica</name>
    <dbReference type="NCBI Taxonomy" id="520822"/>
    <lineage>
        <taxon>Eukaryota</taxon>
        <taxon>Metazoa</taxon>
        <taxon>Ecdysozoa</taxon>
        <taxon>Arthropoda</taxon>
        <taxon>Hexapoda</taxon>
        <taxon>Insecta</taxon>
        <taxon>Pterygota</taxon>
        <taxon>Neoptera</taxon>
        <taxon>Endopterygota</taxon>
        <taxon>Hymenoptera</taxon>
        <taxon>Apocrita</taxon>
        <taxon>Aculeata</taxon>
        <taxon>Formicoidea</taxon>
        <taxon>Formicidae</taxon>
        <taxon>Myrmicinae</taxon>
        <taxon>Atta</taxon>
    </lineage>
</organism>